<feature type="transmembrane region" description="Helical" evidence="6">
    <location>
        <begin position="53"/>
        <end position="74"/>
    </location>
</feature>
<evidence type="ECO:0000256" key="4">
    <source>
        <dbReference type="ARBA" id="ARBA00022989"/>
    </source>
</evidence>
<name>A0A7R8X6E4_9CRUS</name>
<accession>A0A7R8X6E4</accession>
<gene>
    <name evidence="7" type="ORF">DSTB1V02_LOCUS4530</name>
</gene>
<dbReference type="Proteomes" id="UP000677054">
    <property type="component" value="Unassembled WGS sequence"/>
</dbReference>
<keyword evidence="3 6" id="KW-0812">Transmembrane</keyword>
<feature type="transmembrane region" description="Helical" evidence="6">
    <location>
        <begin position="80"/>
        <end position="99"/>
    </location>
</feature>
<dbReference type="EMBL" id="LR900193">
    <property type="protein sequence ID" value="CAD7244640.1"/>
    <property type="molecule type" value="Genomic_DNA"/>
</dbReference>
<reference evidence="7" key="1">
    <citation type="submission" date="2020-11" db="EMBL/GenBank/DDBJ databases">
        <authorList>
            <person name="Tran Van P."/>
        </authorList>
    </citation>
    <scope>NUCLEOTIDE SEQUENCE</scope>
</reference>
<evidence type="ECO:0000313" key="7">
    <source>
        <dbReference type="EMBL" id="CAD7244640.1"/>
    </source>
</evidence>
<evidence type="ECO:0000256" key="1">
    <source>
        <dbReference type="ARBA" id="ARBA00004141"/>
    </source>
</evidence>
<sequence>MRQMPTGKAVPAFGFLAVGLLMTWDTLARWHRSRLDPAATRYRNSLRFIPGRLPLDYLFIAVTCLAGIIEVTAYRGMGFVGFQHAGGYLGFFFLALVVIGKECKSEAIPPNADYAASILALSLHYILLEFVDYRVPLENRSVSALKYVILTCIVAYSIEMLKPHHITVGLFRCYAVLLQGTWYSQMAYIFSRRHTTWDFESLENVTTATVSFILQVVLSAAFILVLSFVIGRHLSYETKRLNLSEPSDPQVWRIPFYLRGRRMSPYFSKRFKRLVT</sequence>
<evidence type="ECO:0000313" key="8">
    <source>
        <dbReference type="Proteomes" id="UP000677054"/>
    </source>
</evidence>
<dbReference type="Pfam" id="PF04819">
    <property type="entry name" value="DUF716"/>
    <property type="match status" value="1"/>
</dbReference>
<proteinExistence type="inferred from homology"/>
<evidence type="ECO:0000256" key="3">
    <source>
        <dbReference type="ARBA" id="ARBA00022692"/>
    </source>
</evidence>
<keyword evidence="4 6" id="KW-1133">Transmembrane helix</keyword>
<organism evidence="7">
    <name type="scientific">Darwinula stevensoni</name>
    <dbReference type="NCBI Taxonomy" id="69355"/>
    <lineage>
        <taxon>Eukaryota</taxon>
        <taxon>Metazoa</taxon>
        <taxon>Ecdysozoa</taxon>
        <taxon>Arthropoda</taxon>
        <taxon>Crustacea</taxon>
        <taxon>Oligostraca</taxon>
        <taxon>Ostracoda</taxon>
        <taxon>Podocopa</taxon>
        <taxon>Podocopida</taxon>
        <taxon>Darwinulocopina</taxon>
        <taxon>Darwinuloidea</taxon>
        <taxon>Darwinulidae</taxon>
        <taxon>Darwinula</taxon>
    </lineage>
</organism>
<feature type="transmembrane region" description="Helical" evidence="6">
    <location>
        <begin position="210"/>
        <end position="230"/>
    </location>
</feature>
<evidence type="ECO:0000256" key="2">
    <source>
        <dbReference type="ARBA" id="ARBA00006948"/>
    </source>
</evidence>
<dbReference type="InterPro" id="IPR042127">
    <property type="entry name" value="TMEM45"/>
</dbReference>
<feature type="transmembrane region" description="Helical" evidence="6">
    <location>
        <begin position="111"/>
        <end position="128"/>
    </location>
</feature>
<dbReference type="EMBL" id="CAJPEV010000676">
    <property type="protein sequence ID" value="CAG0887527.1"/>
    <property type="molecule type" value="Genomic_DNA"/>
</dbReference>
<dbReference type="InterPro" id="IPR006904">
    <property type="entry name" value="DUF716"/>
</dbReference>
<evidence type="ECO:0000256" key="5">
    <source>
        <dbReference type="ARBA" id="ARBA00023136"/>
    </source>
</evidence>
<dbReference type="AlphaFoldDB" id="A0A7R8X6E4"/>
<protein>
    <submittedName>
        <fullName evidence="7">Uncharacterized protein</fullName>
    </submittedName>
</protein>
<keyword evidence="8" id="KW-1185">Reference proteome</keyword>
<comment type="similarity">
    <text evidence="2">Belongs to the TMEM45 family.</text>
</comment>
<keyword evidence="5 6" id="KW-0472">Membrane</keyword>
<feature type="transmembrane region" description="Helical" evidence="6">
    <location>
        <begin position="12"/>
        <end position="32"/>
    </location>
</feature>
<dbReference type="PANTHER" id="PTHR16007:SF15">
    <property type="entry name" value="TRANSMEMBRANE PROTEIN 45B"/>
    <property type="match status" value="1"/>
</dbReference>
<dbReference type="PANTHER" id="PTHR16007">
    <property type="entry name" value="EPIDIDYMAL MEMBRANE PROTEIN E9-RELATED"/>
    <property type="match status" value="1"/>
</dbReference>
<dbReference type="GO" id="GO:0016020">
    <property type="term" value="C:membrane"/>
    <property type="evidence" value="ECO:0007669"/>
    <property type="project" value="UniProtKB-SubCell"/>
</dbReference>
<evidence type="ECO:0000256" key="6">
    <source>
        <dbReference type="SAM" id="Phobius"/>
    </source>
</evidence>
<feature type="transmembrane region" description="Helical" evidence="6">
    <location>
        <begin position="140"/>
        <end position="158"/>
    </location>
</feature>
<comment type="subcellular location">
    <subcellularLocation>
        <location evidence="1">Membrane</location>
        <topology evidence="1">Multi-pass membrane protein</topology>
    </subcellularLocation>
</comment>